<reference evidence="1 2" key="1">
    <citation type="submission" date="2015-04" db="EMBL/GenBank/DDBJ databases">
        <title>The draft genome sequence of Roseovarius sp.R12b.</title>
        <authorList>
            <person name="Li G."/>
            <person name="Lai Q."/>
            <person name="Shao Z."/>
            <person name="Yan P."/>
        </authorList>
    </citation>
    <scope>NUCLEOTIDE SEQUENCE [LARGE SCALE GENOMIC DNA]</scope>
    <source>
        <strain evidence="1 2">R12B</strain>
    </source>
</reference>
<dbReference type="Pfam" id="PF14072">
    <property type="entry name" value="DndB"/>
    <property type="match status" value="1"/>
</dbReference>
<accession>A0A0T5NSB5</accession>
<keyword evidence="2" id="KW-1185">Reference proteome</keyword>
<evidence type="ECO:0008006" key="3">
    <source>
        <dbReference type="Google" id="ProtNLM"/>
    </source>
</evidence>
<dbReference type="InterPro" id="IPR017601">
    <property type="entry name" value="DGQHR-contain_dom"/>
</dbReference>
<dbReference type="InterPro" id="IPR017642">
    <property type="entry name" value="DNA_S_mod_DndB"/>
</dbReference>
<dbReference type="AlphaFoldDB" id="A0A0T5NSB5"/>
<gene>
    <name evidence="1" type="ORF">XM53_16410</name>
</gene>
<dbReference type="NCBIfam" id="NF041060">
    <property type="entry name" value="DpdB"/>
    <property type="match status" value="1"/>
</dbReference>
<dbReference type="Proteomes" id="UP000051295">
    <property type="component" value="Unassembled WGS sequence"/>
</dbReference>
<dbReference type="NCBIfam" id="TIGR03187">
    <property type="entry name" value="DGQHR"/>
    <property type="match status" value="1"/>
</dbReference>
<evidence type="ECO:0000313" key="2">
    <source>
        <dbReference type="Proteomes" id="UP000051295"/>
    </source>
</evidence>
<evidence type="ECO:0000313" key="1">
    <source>
        <dbReference type="EMBL" id="KRS11519.1"/>
    </source>
</evidence>
<dbReference type="CDD" id="cd16413">
    <property type="entry name" value="DGQHR_domain"/>
    <property type="match status" value="1"/>
</dbReference>
<organism evidence="1 2">
    <name type="scientific">Roseovarius atlanticus</name>
    <dbReference type="NCBI Taxonomy" id="1641875"/>
    <lineage>
        <taxon>Bacteria</taxon>
        <taxon>Pseudomonadati</taxon>
        <taxon>Pseudomonadota</taxon>
        <taxon>Alphaproteobacteria</taxon>
        <taxon>Rhodobacterales</taxon>
        <taxon>Roseobacteraceae</taxon>
        <taxon>Roseovarius</taxon>
    </lineage>
</organism>
<dbReference type="EMBL" id="LAXJ01000019">
    <property type="protein sequence ID" value="KRS11519.1"/>
    <property type="molecule type" value="Genomic_DNA"/>
</dbReference>
<name>A0A0T5NSB5_9RHOB</name>
<proteinExistence type="predicted"/>
<dbReference type="RefSeq" id="WP_057795265.1">
    <property type="nucleotide sequence ID" value="NZ_LAXJ01000019.1"/>
</dbReference>
<dbReference type="OrthoDB" id="237364at2"/>
<dbReference type="PATRIC" id="fig|1641875.4.peg.1100"/>
<protein>
    <recommendedName>
        <fullName evidence="3">DGQHR domain-containing protein</fullName>
    </recommendedName>
</protein>
<sequence length="379" mass="42442">MPKTLTFKAIRAKQSDRHEVFSFAARAKDVFEIARIDRAGRNTQGELFGFQRPQVSQHIHEIRDYLKKDDAVLPNSVVLAFVGGVKTKHLEEGVSEIEVEVGDEAPGLVVDGQQRLTALQALADKDFQVFVSAMICKDDEDLRRQFILINNTRPLPKELIYELLPTVTDLPHRMASRSFAANLTTLLNYAPGEEGAPSALQGQIKQHTNPGGSISSNAIQRVIMNSRSNGALRDFARDEDAAQKSLKMVGDFYGAVMDLFPEAWIGMGPRNSRLKHSVGIIALGYAMEMAYALHGARTREEFRDKLKCLTMDGLCAWTSGTWVFNREESRNWDRLQNTPPDIRLLSDYLVRLVRDQGVRSGSDLDQLRASLNEQLSLVN</sequence>
<dbReference type="STRING" id="1641875.XM53_16410"/>
<comment type="caution">
    <text evidence="1">The sequence shown here is derived from an EMBL/GenBank/DDBJ whole genome shotgun (WGS) entry which is preliminary data.</text>
</comment>